<protein>
    <submittedName>
        <fullName evidence="1">Uncharacterized protein</fullName>
    </submittedName>
</protein>
<dbReference type="OrthoDB" id="310702at2759"/>
<accession>A0A8S1VNZ7</accession>
<evidence type="ECO:0000313" key="2">
    <source>
        <dbReference type="Proteomes" id="UP000683925"/>
    </source>
</evidence>
<dbReference type="Proteomes" id="UP000683925">
    <property type="component" value="Unassembled WGS sequence"/>
</dbReference>
<reference evidence="1" key="1">
    <citation type="submission" date="2021-01" db="EMBL/GenBank/DDBJ databases">
        <authorList>
            <consortium name="Genoscope - CEA"/>
            <person name="William W."/>
        </authorList>
    </citation>
    <scope>NUCLEOTIDE SEQUENCE</scope>
</reference>
<comment type="caution">
    <text evidence="1">The sequence shown here is derived from an EMBL/GenBank/DDBJ whole genome shotgun (WGS) entry which is preliminary data.</text>
</comment>
<name>A0A8S1VNZ7_PAROT</name>
<organism evidence="1 2">
    <name type="scientific">Paramecium octaurelia</name>
    <dbReference type="NCBI Taxonomy" id="43137"/>
    <lineage>
        <taxon>Eukaryota</taxon>
        <taxon>Sar</taxon>
        <taxon>Alveolata</taxon>
        <taxon>Ciliophora</taxon>
        <taxon>Intramacronucleata</taxon>
        <taxon>Oligohymenophorea</taxon>
        <taxon>Peniculida</taxon>
        <taxon>Parameciidae</taxon>
        <taxon>Paramecium</taxon>
    </lineage>
</organism>
<gene>
    <name evidence="1" type="ORF">POCTA_138.1.T0700244</name>
</gene>
<evidence type="ECO:0000313" key="1">
    <source>
        <dbReference type="EMBL" id="CAD8178243.1"/>
    </source>
</evidence>
<dbReference type="OMA" id="WSINYEN"/>
<dbReference type="AlphaFoldDB" id="A0A8S1VNZ7"/>
<sequence length="730" mass="87569">MLECQEQDHNQQEIILICVNVDCQIRRSCCLDCVIKHNSHKKDLKSIQQITKWKKSTTQSYEIYQQKINQIVEIISQAQKYLSNMGQDLEKSFDEIVNDEFEKQVCNLLKIQQLSSSFNSLTSNLETLMEPISSMFSIVEASSKDKWVKAQPSLHITNDKQQQTFGQEQQIQKEQQIDFENQGLKQQKQLKTLRNLDLIRKENDLDIYQFPLIYKQQIGCIEEYKTIILIGTQNSQKQNLINLFVNYYYDVEFSDGYRFEIDDKIDISKDKQNDEYEEMKVYYIRPSNGQSGLRIIYTPDYNDDLIYEDQQIFNRIFNGISNSTQLNQNILIGFVIPQQVQIGTFFMLESILSKFPNILINNILFLFPDCTDDYPKQKQILQSKTEIIHGIPSPISQMIPKINNVWYLKFNTNVLYLENQNQQNQFLWQMGKNSFQLLLNDYLSNKINCNILQEMKCKYDEFLKVLDFSVFAQKMKLMFLDLYKRDNFQIESQQKFENFQQQLLEFINLQSVPYMNNGCLYYQYHLEFGHFKESVEKIMKDLNDFIEQNSKKFEQFQSLINNKKLYNQDFEEFYQNFKNFGNFMKQQYHSQQLYFKFNSILVSINHSQWRYYENLISKEQSSTKEGWKERVQLLTKKSKCFQYFDDINKAPNLKQLIKQWSDQYFSEKQCTCIQYKQISWNWSINYENIQTPFVELFKNYEKITITKRISEDCEKNFDDLILKFMQDIFN</sequence>
<proteinExistence type="predicted"/>
<dbReference type="EMBL" id="CAJJDP010000069">
    <property type="protein sequence ID" value="CAD8178243.1"/>
    <property type="molecule type" value="Genomic_DNA"/>
</dbReference>
<keyword evidence="2" id="KW-1185">Reference proteome</keyword>